<reference evidence="2 3" key="1">
    <citation type="submission" date="2017-02" db="EMBL/GenBank/DDBJ databases">
        <title>Whole genome sequencing of Metallibacterium scheffleri DSM 24874 (T).</title>
        <authorList>
            <person name="Kumar S."/>
            <person name="Patil P."/>
            <person name="Patil P.B."/>
        </authorList>
    </citation>
    <scope>NUCLEOTIDE SEQUENCE [LARGE SCALE GENOMIC DNA]</scope>
    <source>
        <strain evidence="2 3">DSM 24874</strain>
    </source>
</reference>
<organism evidence="2 3">
    <name type="scientific">Metallibacterium scheffleri</name>
    <dbReference type="NCBI Taxonomy" id="993689"/>
    <lineage>
        <taxon>Bacteria</taxon>
        <taxon>Pseudomonadati</taxon>
        <taxon>Pseudomonadota</taxon>
        <taxon>Gammaproteobacteria</taxon>
        <taxon>Lysobacterales</taxon>
        <taxon>Rhodanobacteraceae</taxon>
        <taxon>Metallibacterium</taxon>
    </lineage>
</organism>
<dbReference type="Proteomes" id="UP000307749">
    <property type="component" value="Unassembled WGS sequence"/>
</dbReference>
<evidence type="ECO:0000256" key="1">
    <source>
        <dbReference type="SAM" id="SignalP"/>
    </source>
</evidence>
<gene>
    <name evidence="2" type="ORF">B1806_07200</name>
</gene>
<feature type="signal peptide" evidence="1">
    <location>
        <begin position="1"/>
        <end position="24"/>
    </location>
</feature>
<keyword evidence="1" id="KW-0732">Signal</keyword>
<evidence type="ECO:0000313" key="3">
    <source>
        <dbReference type="Proteomes" id="UP000307749"/>
    </source>
</evidence>
<dbReference type="AlphaFoldDB" id="A0A4S3KNY0"/>
<dbReference type="RefSeq" id="WP_081126380.1">
    <property type="nucleotide sequence ID" value="NZ_LDOS01000001.1"/>
</dbReference>
<protein>
    <submittedName>
        <fullName evidence="2">Uncharacterized protein</fullName>
    </submittedName>
</protein>
<comment type="caution">
    <text evidence="2">The sequence shown here is derived from an EMBL/GenBank/DDBJ whole genome shotgun (WGS) entry which is preliminary data.</text>
</comment>
<evidence type="ECO:0000313" key="2">
    <source>
        <dbReference type="EMBL" id="THD10639.1"/>
    </source>
</evidence>
<sequence>MRPHILALAACVLLPLLAACSKPAADTTHATLAARAGSVAPADGGLGGTPLAPLLKDKQRARDVQAIVNRQAAKQRAQIAAQTH</sequence>
<proteinExistence type="predicted"/>
<accession>A0A4S3KNY0</accession>
<keyword evidence="3" id="KW-1185">Reference proteome</keyword>
<feature type="chain" id="PRO_5020828001" evidence="1">
    <location>
        <begin position="25"/>
        <end position="84"/>
    </location>
</feature>
<name>A0A4S3KNY0_9GAMM</name>
<dbReference type="EMBL" id="MWQO01000023">
    <property type="protein sequence ID" value="THD10639.1"/>
    <property type="molecule type" value="Genomic_DNA"/>
</dbReference>
<dbReference type="PROSITE" id="PS51257">
    <property type="entry name" value="PROKAR_LIPOPROTEIN"/>
    <property type="match status" value="1"/>
</dbReference>